<feature type="non-terminal residue" evidence="3">
    <location>
        <position position="406"/>
    </location>
</feature>
<comment type="caution">
    <text evidence="3">The sequence shown here is derived from an EMBL/GenBank/DDBJ whole genome shotgun (WGS) entry which is preliminary data.</text>
</comment>
<protein>
    <submittedName>
        <fullName evidence="3">VCBS repeat-containing protein</fullName>
    </submittedName>
</protein>
<dbReference type="InterPro" id="IPR028994">
    <property type="entry name" value="Integrin_alpha_N"/>
</dbReference>
<feature type="signal peptide" evidence="2">
    <location>
        <begin position="1"/>
        <end position="28"/>
    </location>
</feature>
<evidence type="ECO:0000313" key="3">
    <source>
        <dbReference type="EMBL" id="MCA9729641.1"/>
    </source>
</evidence>
<dbReference type="AlphaFoldDB" id="A0A956RQC9"/>
<dbReference type="InterPro" id="IPR013517">
    <property type="entry name" value="FG-GAP"/>
</dbReference>
<dbReference type="EMBL" id="JAGQHR010000779">
    <property type="protein sequence ID" value="MCA9729641.1"/>
    <property type="molecule type" value="Genomic_DNA"/>
</dbReference>
<keyword evidence="1 2" id="KW-0732">Signal</keyword>
<gene>
    <name evidence="3" type="ORF">KC729_18310</name>
</gene>
<proteinExistence type="predicted"/>
<dbReference type="Proteomes" id="UP000697710">
    <property type="component" value="Unassembled WGS sequence"/>
</dbReference>
<dbReference type="SUPFAM" id="SSF69318">
    <property type="entry name" value="Integrin alpha N-terminal domain"/>
    <property type="match status" value="1"/>
</dbReference>
<name>A0A956RQC9_UNCEI</name>
<dbReference type="PANTHER" id="PTHR45460:SF2">
    <property type="entry name" value="ALPHA 1,3 GLUCANASE, GH71 FAMILY (EUROFUNG)"/>
    <property type="match status" value="1"/>
</dbReference>
<dbReference type="Pfam" id="PF13517">
    <property type="entry name" value="FG-GAP_3"/>
    <property type="match status" value="2"/>
</dbReference>
<organism evidence="3 4">
    <name type="scientific">Eiseniibacteriota bacterium</name>
    <dbReference type="NCBI Taxonomy" id="2212470"/>
    <lineage>
        <taxon>Bacteria</taxon>
        <taxon>Candidatus Eiseniibacteriota</taxon>
    </lineage>
</organism>
<accession>A0A956RQC9</accession>
<reference evidence="3" key="2">
    <citation type="journal article" date="2021" name="Microbiome">
        <title>Successional dynamics and alternative stable states in a saline activated sludge microbial community over 9 years.</title>
        <authorList>
            <person name="Wang Y."/>
            <person name="Ye J."/>
            <person name="Ju F."/>
            <person name="Liu L."/>
            <person name="Boyd J.A."/>
            <person name="Deng Y."/>
            <person name="Parks D.H."/>
            <person name="Jiang X."/>
            <person name="Yin X."/>
            <person name="Woodcroft B.J."/>
            <person name="Tyson G.W."/>
            <person name="Hugenholtz P."/>
            <person name="Polz M.F."/>
            <person name="Zhang T."/>
        </authorList>
    </citation>
    <scope>NUCLEOTIDE SEQUENCE</scope>
    <source>
        <strain evidence="3">HKST-UBA01</strain>
    </source>
</reference>
<sequence length="406" mass="42260">MYGTWIVFSRQLLRVMLLLTMIGSSASAQRYFDAPFRSFDATNREWAQEGLTCVAAADMNGDGLPDAVAGQLGIAPPGFPPGIDGVYVYLNQGSVDGAPATFSAPVRYPVLYDPLDVALADIDADGDLDVVLACFFNDIGAFGGNIAILRNNGDGSLQTATYLDTGIHGAHGVCAGDLDGDGDVDLAVTNHGRSGTTISVFANLGNGAFAPRITYETGAADPNGIAAADLDNDGDLDLAVAHDEPARVSILFNDGTGVFGEPSGYPGIFPEVNDGEYGSLVVFDADLDGDSDIAYTSTFAYDEYEDDGKIAILRNNGNGVFSVDLYPYLLPFRDAAVDLAAADLDGDGFVDLLGAEFEEPGLISFINDGTGGFLGARVIPSAGDAFAVAVADLDLDGDPDGLDINR</sequence>
<reference evidence="3" key="1">
    <citation type="submission" date="2020-04" db="EMBL/GenBank/DDBJ databases">
        <authorList>
            <person name="Zhang T."/>
        </authorList>
    </citation>
    <scope>NUCLEOTIDE SEQUENCE</scope>
    <source>
        <strain evidence="3">HKST-UBA01</strain>
    </source>
</reference>
<feature type="chain" id="PRO_5037420528" evidence="2">
    <location>
        <begin position="29"/>
        <end position="406"/>
    </location>
</feature>
<evidence type="ECO:0000313" key="4">
    <source>
        <dbReference type="Proteomes" id="UP000697710"/>
    </source>
</evidence>
<dbReference type="Gene3D" id="2.130.10.130">
    <property type="entry name" value="Integrin alpha, N-terminal"/>
    <property type="match status" value="2"/>
</dbReference>
<dbReference type="PANTHER" id="PTHR45460">
    <property type="entry name" value="SIMILAR TO CYSTEINE PROTEINASE"/>
    <property type="match status" value="1"/>
</dbReference>
<evidence type="ECO:0000256" key="1">
    <source>
        <dbReference type="ARBA" id="ARBA00022729"/>
    </source>
</evidence>
<evidence type="ECO:0000256" key="2">
    <source>
        <dbReference type="SAM" id="SignalP"/>
    </source>
</evidence>